<evidence type="ECO:0000313" key="3">
    <source>
        <dbReference type="Proteomes" id="UP000199207"/>
    </source>
</evidence>
<dbReference type="STRING" id="910347.SAMN05421773_10241"/>
<dbReference type="InterPro" id="IPR057170">
    <property type="entry name" value="DUF7848"/>
</dbReference>
<dbReference type="AlphaFoldDB" id="A0A1I1GM24"/>
<dbReference type="RefSeq" id="WP_093837390.1">
    <property type="nucleotide sequence ID" value="NZ_FOLM01000002.1"/>
</dbReference>
<feature type="domain" description="DUF7848" evidence="1">
    <location>
        <begin position="2"/>
        <end position="89"/>
    </location>
</feature>
<protein>
    <recommendedName>
        <fullName evidence="1">DUF7848 domain-containing protein</fullName>
    </recommendedName>
</protein>
<name>A0A1I1GM24_9ACTN</name>
<gene>
    <name evidence="2" type="ORF">SAMN05421773_10241</name>
</gene>
<sequence length="90" mass="10218">MREVYGVRRFVMEADVEPDAEPSTVAMQCAVCGESSPAVELPRQHAPGAREVARRSAAGWVRQHRDSNREHFTYRLVETHPYRLVPGGWL</sequence>
<dbReference type="Pfam" id="PF25232">
    <property type="entry name" value="DUF7848"/>
    <property type="match status" value="1"/>
</dbReference>
<accession>A0A1I1GM24</accession>
<dbReference type="OrthoDB" id="4246702at2"/>
<proteinExistence type="predicted"/>
<reference evidence="2 3" key="1">
    <citation type="submission" date="2016-10" db="EMBL/GenBank/DDBJ databases">
        <authorList>
            <person name="de Groot N.N."/>
        </authorList>
    </citation>
    <scope>NUCLEOTIDE SEQUENCE [LARGE SCALE GENOMIC DNA]</scope>
    <source>
        <strain evidence="2 3">CGMCC 4.5739</strain>
    </source>
</reference>
<dbReference type="EMBL" id="FOLM01000002">
    <property type="protein sequence ID" value="SFC12302.1"/>
    <property type="molecule type" value="Genomic_DNA"/>
</dbReference>
<evidence type="ECO:0000259" key="1">
    <source>
        <dbReference type="Pfam" id="PF25232"/>
    </source>
</evidence>
<organism evidence="2 3">
    <name type="scientific">Streptomyces aidingensis</name>
    <dbReference type="NCBI Taxonomy" id="910347"/>
    <lineage>
        <taxon>Bacteria</taxon>
        <taxon>Bacillati</taxon>
        <taxon>Actinomycetota</taxon>
        <taxon>Actinomycetes</taxon>
        <taxon>Kitasatosporales</taxon>
        <taxon>Streptomycetaceae</taxon>
        <taxon>Streptomyces</taxon>
    </lineage>
</organism>
<keyword evidence="3" id="KW-1185">Reference proteome</keyword>
<dbReference type="Proteomes" id="UP000199207">
    <property type="component" value="Unassembled WGS sequence"/>
</dbReference>
<evidence type="ECO:0000313" key="2">
    <source>
        <dbReference type="EMBL" id="SFC12302.1"/>
    </source>
</evidence>